<dbReference type="PROSITE" id="PS50932">
    <property type="entry name" value="HTH_LACI_2"/>
    <property type="match status" value="1"/>
</dbReference>
<dbReference type="InterPro" id="IPR046335">
    <property type="entry name" value="LacI/GalR-like_sensor"/>
</dbReference>
<dbReference type="SUPFAM" id="SSF47413">
    <property type="entry name" value="lambda repressor-like DNA-binding domains"/>
    <property type="match status" value="1"/>
</dbReference>
<dbReference type="Gene3D" id="1.10.260.40">
    <property type="entry name" value="lambda repressor-like DNA-binding domains"/>
    <property type="match status" value="1"/>
</dbReference>
<evidence type="ECO:0000313" key="6">
    <source>
        <dbReference type="Proteomes" id="UP001059971"/>
    </source>
</evidence>
<keyword evidence="1" id="KW-0805">Transcription regulation</keyword>
<evidence type="ECO:0000313" key="5">
    <source>
        <dbReference type="EMBL" id="BBF71768.1"/>
    </source>
</evidence>
<dbReference type="Pfam" id="PF00356">
    <property type="entry name" value="LacI"/>
    <property type="match status" value="1"/>
</dbReference>
<dbReference type="InterPro" id="IPR010982">
    <property type="entry name" value="Lambda_DNA-bd_dom_sf"/>
</dbReference>
<dbReference type="SUPFAM" id="SSF53822">
    <property type="entry name" value="Periplasmic binding protein-like I"/>
    <property type="match status" value="1"/>
</dbReference>
<dbReference type="PRINTS" id="PR00036">
    <property type="entry name" value="HTHLACI"/>
</dbReference>
<dbReference type="SMART" id="SM00354">
    <property type="entry name" value="HTH_LACI"/>
    <property type="match status" value="1"/>
</dbReference>
<evidence type="ECO:0000259" key="4">
    <source>
        <dbReference type="PROSITE" id="PS50932"/>
    </source>
</evidence>
<dbReference type="InterPro" id="IPR028082">
    <property type="entry name" value="Peripla_BP_I"/>
</dbReference>
<keyword evidence="2" id="KW-0238">DNA-binding</keyword>
<keyword evidence="6" id="KW-1185">Reference proteome</keyword>
<dbReference type="Pfam" id="PF13377">
    <property type="entry name" value="Peripla_BP_3"/>
    <property type="match status" value="1"/>
</dbReference>
<evidence type="ECO:0000256" key="3">
    <source>
        <dbReference type="ARBA" id="ARBA00023163"/>
    </source>
</evidence>
<proteinExistence type="predicted"/>
<evidence type="ECO:0000256" key="1">
    <source>
        <dbReference type="ARBA" id="ARBA00023015"/>
    </source>
</evidence>
<sequence>MAKQQQEEGPAPKLTINDIARMAGVSKKTVSRVINRSPLLNRQTRAKVEAIIRETGYVPNPQARALALGRNFLIGLVYDNPNLQTILSMQRGVLEALHGTEFELVIRPVDRGSPMVMDDIRRFVTRQRLFGVVIVPPLSENDALARMLDEEGCRYVRIGSATWDDADHMVASNDRDAVADATRYLIAQGHRRIGLIAGPHGFRSAQERRDGFELALADAGIALPRSLVADRHYTFESGLAECESLLDLSPRPTAIFAANDEMAAGVLYAARLRGIAVPEQLSIVGFDDTPITTRVWPPLTTVRWPTVAMRRAAGLKLIGAATGEDAEVGAPSMFSSMLIRRGSVAPPAAG</sequence>
<dbReference type="CDD" id="cd01392">
    <property type="entry name" value="HTH_LacI"/>
    <property type="match status" value="1"/>
</dbReference>
<dbReference type="Proteomes" id="UP001059971">
    <property type="component" value="Chromosome 2"/>
</dbReference>
<dbReference type="InterPro" id="IPR000843">
    <property type="entry name" value="HTH_LacI"/>
</dbReference>
<accession>A0ABM7G9U7</accession>
<organism evidence="5 6">
    <name type="scientific">Sphingomonas bisphenolicum</name>
    <dbReference type="NCBI Taxonomy" id="296544"/>
    <lineage>
        <taxon>Bacteria</taxon>
        <taxon>Pseudomonadati</taxon>
        <taxon>Pseudomonadota</taxon>
        <taxon>Alphaproteobacteria</taxon>
        <taxon>Sphingomonadales</taxon>
        <taxon>Sphingomonadaceae</taxon>
        <taxon>Sphingomonas</taxon>
    </lineage>
</organism>
<protein>
    <submittedName>
        <fullName evidence="5">LacI family transcriptional regulator</fullName>
    </submittedName>
</protein>
<gene>
    <name evidence="5" type="ORF">SBA_ch2_3010</name>
</gene>
<dbReference type="PANTHER" id="PTHR30146:SF153">
    <property type="entry name" value="LACTOSE OPERON REPRESSOR"/>
    <property type="match status" value="1"/>
</dbReference>
<dbReference type="PROSITE" id="PS00356">
    <property type="entry name" value="HTH_LACI_1"/>
    <property type="match status" value="1"/>
</dbReference>
<dbReference type="Gene3D" id="3.40.50.2300">
    <property type="match status" value="2"/>
</dbReference>
<dbReference type="RefSeq" id="WP_261937383.1">
    <property type="nucleotide sequence ID" value="NZ_AP018818.1"/>
</dbReference>
<dbReference type="CDD" id="cd01545">
    <property type="entry name" value="PBP1_SalR"/>
    <property type="match status" value="1"/>
</dbReference>
<evidence type="ECO:0000256" key="2">
    <source>
        <dbReference type="ARBA" id="ARBA00023125"/>
    </source>
</evidence>
<dbReference type="PANTHER" id="PTHR30146">
    <property type="entry name" value="LACI-RELATED TRANSCRIPTIONAL REPRESSOR"/>
    <property type="match status" value="1"/>
</dbReference>
<keyword evidence="3" id="KW-0804">Transcription</keyword>
<dbReference type="EMBL" id="AP018818">
    <property type="protein sequence ID" value="BBF71768.1"/>
    <property type="molecule type" value="Genomic_DNA"/>
</dbReference>
<reference evidence="5" key="1">
    <citation type="submission" date="2018-07" db="EMBL/GenBank/DDBJ databases">
        <title>Complete genome sequence of Sphingomonas bisphenolicum strain AO1, a bisphenol A degradative bacterium isolated from Japanese farm field.</title>
        <authorList>
            <person name="Murakami M."/>
            <person name="Koh M."/>
            <person name="Koba S."/>
            <person name="Matsumura Y."/>
        </authorList>
    </citation>
    <scope>NUCLEOTIDE SEQUENCE</scope>
    <source>
        <strain evidence="5">AO1</strain>
    </source>
</reference>
<feature type="domain" description="HTH lacI-type" evidence="4">
    <location>
        <begin position="14"/>
        <end position="68"/>
    </location>
</feature>
<name>A0ABM7G9U7_9SPHN</name>